<comment type="caution">
    <text evidence="1">The sequence shown here is derived from an EMBL/GenBank/DDBJ whole genome shotgun (WGS) entry which is preliminary data.</text>
</comment>
<dbReference type="PANTHER" id="PTHR12475">
    <property type="match status" value="1"/>
</dbReference>
<proteinExistence type="predicted"/>
<dbReference type="PANTHER" id="PTHR12475:SF4">
    <property type="entry name" value="PROTEIN THEM6"/>
    <property type="match status" value="1"/>
</dbReference>
<accession>A0ABP7K0E5</accession>
<dbReference type="CDD" id="cd00586">
    <property type="entry name" value="4HBT"/>
    <property type="match status" value="1"/>
</dbReference>
<name>A0ABP7K0E5_9RHOB</name>
<dbReference type="Proteomes" id="UP001399917">
    <property type="component" value="Unassembled WGS sequence"/>
</dbReference>
<dbReference type="SUPFAM" id="SSF54637">
    <property type="entry name" value="Thioesterase/thiol ester dehydrase-isomerase"/>
    <property type="match status" value="1"/>
</dbReference>
<evidence type="ECO:0000313" key="1">
    <source>
        <dbReference type="EMBL" id="GAA3859505.1"/>
    </source>
</evidence>
<keyword evidence="2" id="KW-1185">Reference proteome</keyword>
<evidence type="ECO:0000313" key="2">
    <source>
        <dbReference type="Proteomes" id="UP001399917"/>
    </source>
</evidence>
<dbReference type="RefSeq" id="WP_344843740.1">
    <property type="nucleotide sequence ID" value="NZ_BAABDF010000003.1"/>
</dbReference>
<protein>
    <submittedName>
        <fullName evidence="1">Acyl-CoA thioesterase</fullName>
    </submittedName>
</protein>
<reference evidence="2" key="1">
    <citation type="journal article" date="2019" name="Int. J. Syst. Evol. Microbiol.">
        <title>The Global Catalogue of Microorganisms (GCM) 10K type strain sequencing project: providing services to taxonomists for standard genome sequencing and annotation.</title>
        <authorList>
            <consortium name="The Broad Institute Genomics Platform"/>
            <consortium name="The Broad Institute Genome Sequencing Center for Infectious Disease"/>
            <person name="Wu L."/>
            <person name="Ma J."/>
        </authorList>
    </citation>
    <scope>NUCLEOTIDE SEQUENCE [LARGE SCALE GENOMIC DNA]</scope>
    <source>
        <strain evidence="2">JCM 17190</strain>
    </source>
</reference>
<dbReference type="Pfam" id="PF13279">
    <property type="entry name" value="4HBT_2"/>
    <property type="match status" value="1"/>
</dbReference>
<sequence length="179" mass="20695">MYPVIRMIYQMSKARRMPPLGYFDTHVSHHICWPWDIDLWMELNNGRTLTLFDLGRLPMSLRNGSAKAIKDNRLGLAVAGASVRYRKRVTTFQRLEMRTRAIGYDDRFLYMEQSMWNGAGECCNHVLIRGAVTRKGKMINPQELADMVEPGVVSPALPAWVQGWVETDRLRPWPPMQDS</sequence>
<dbReference type="InterPro" id="IPR029069">
    <property type="entry name" value="HotDog_dom_sf"/>
</dbReference>
<organism evidence="1 2">
    <name type="scientific">Celeribacter arenosi</name>
    <dbReference type="NCBI Taxonomy" id="792649"/>
    <lineage>
        <taxon>Bacteria</taxon>
        <taxon>Pseudomonadati</taxon>
        <taxon>Pseudomonadota</taxon>
        <taxon>Alphaproteobacteria</taxon>
        <taxon>Rhodobacterales</taxon>
        <taxon>Roseobacteraceae</taxon>
        <taxon>Celeribacter</taxon>
    </lineage>
</organism>
<gene>
    <name evidence="1" type="ORF">GCM10022404_07880</name>
</gene>
<dbReference type="Gene3D" id="3.10.129.10">
    <property type="entry name" value="Hotdog Thioesterase"/>
    <property type="match status" value="1"/>
</dbReference>
<dbReference type="EMBL" id="BAABDF010000003">
    <property type="protein sequence ID" value="GAA3859505.1"/>
    <property type="molecule type" value="Genomic_DNA"/>
</dbReference>
<dbReference type="InterPro" id="IPR051490">
    <property type="entry name" value="THEM6_lcsJ_thioesterase"/>
</dbReference>